<dbReference type="Proteomes" id="UP000606720">
    <property type="component" value="Unassembled WGS sequence"/>
</dbReference>
<accession>A0A923LP27</accession>
<dbReference type="PRINTS" id="PR00112">
    <property type="entry name" value="ACYLPHPHTASE"/>
</dbReference>
<feature type="active site" evidence="5">
    <location>
        <position position="21"/>
    </location>
</feature>
<dbReference type="EMBL" id="JACOPH010000002">
    <property type="protein sequence ID" value="MBC5713356.1"/>
    <property type="molecule type" value="Genomic_DNA"/>
</dbReference>
<proteinExistence type="inferred from homology"/>
<evidence type="ECO:0000256" key="6">
    <source>
        <dbReference type="RuleBase" id="RU004168"/>
    </source>
</evidence>
<evidence type="ECO:0000313" key="9">
    <source>
        <dbReference type="Proteomes" id="UP000606720"/>
    </source>
</evidence>
<protein>
    <recommendedName>
        <fullName evidence="3 5">acylphosphatase</fullName>
        <ecNumber evidence="2 5">3.6.1.7</ecNumber>
    </recommendedName>
</protein>
<reference evidence="8" key="1">
    <citation type="submission" date="2020-08" db="EMBL/GenBank/DDBJ databases">
        <title>Genome public.</title>
        <authorList>
            <person name="Liu C."/>
            <person name="Sun Q."/>
        </authorList>
    </citation>
    <scope>NUCLEOTIDE SEQUENCE</scope>
    <source>
        <strain evidence="8">BX1005</strain>
    </source>
</reference>
<gene>
    <name evidence="8" type="ORF">H8S17_03865</name>
</gene>
<dbReference type="SUPFAM" id="SSF54975">
    <property type="entry name" value="Acylphosphatase/BLUF domain-like"/>
    <property type="match status" value="1"/>
</dbReference>
<dbReference type="PANTHER" id="PTHR47268:SF4">
    <property type="entry name" value="ACYLPHOSPHATASE"/>
    <property type="match status" value="1"/>
</dbReference>
<evidence type="ECO:0000256" key="1">
    <source>
        <dbReference type="ARBA" id="ARBA00005614"/>
    </source>
</evidence>
<feature type="domain" description="Acylphosphatase-like" evidence="7">
    <location>
        <begin position="6"/>
        <end position="92"/>
    </location>
</feature>
<dbReference type="GO" id="GO:0003998">
    <property type="term" value="F:acylphosphatase activity"/>
    <property type="evidence" value="ECO:0007669"/>
    <property type="project" value="UniProtKB-EC"/>
</dbReference>
<name>A0A923LP27_9FIRM</name>
<evidence type="ECO:0000256" key="4">
    <source>
        <dbReference type="ARBA" id="ARBA00047645"/>
    </source>
</evidence>
<dbReference type="AlphaFoldDB" id="A0A923LP27"/>
<keyword evidence="9" id="KW-1185">Reference proteome</keyword>
<organism evidence="8 9">
    <name type="scientific">Roseburia zhanii</name>
    <dbReference type="NCBI Taxonomy" id="2763064"/>
    <lineage>
        <taxon>Bacteria</taxon>
        <taxon>Bacillati</taxon>
        <taxon>Bacillota</taxon>
        <taxon>Clostridia</taxon>
        <taxon>Lachnospirales</taxon>
        <taxon>Lachnospiraceae</taxon>
        <taxon>Roseburia</taxon>
    </lineage>
</organism>
<comment type="caution">
    <text evidence="8">The sequence shown here is derived from an EMBL/GenBank/DDBJ whole genome shotgun (WGS) entry which is preliminary data.</text>
</comment>
<dbReference type="PANTHER" id="PTHR47268">
    <property type="entry name" value="ACYLPHOSPHATASE"/>
    <property type="match status" value="1"/>
</dbReference>
<dbReference type="InterPro" id="IPR036046">
    <property type="entry name" value="Acylphosphatase-like_dom_sf"/>
</dbReference>
<evidence type="ECO:0000256" key="3">
    <source>
        <dbReference type="ARBA" id="ARBA00015991"/>
    </source>
</evidence>
<dbReference type="PROSITE" id="PS00151">
    <property type="entry name" value="ACYLPHOSPHATASE_2"/>
    <property type="match status" value="1"/>
</dbReference>
<evidence type="ECO:0000256" key="2">
    <source>
        <dbReference type="ARBA" id="ARBA00012150"/>
    </source>
</evidence>
<dbReference type="RefSeq" id="WP_186866312.1">
    <property type="nucleotide sequence ID" value="NZ_JACOPH010000002.1"/>
</dbReference>
<comment type="catalytic activity">
    <reaction evidence="4 5">
        <text>an acyl phosphate + H2O = a carboxylate + phosphate + H(+)</text>
        <dbReference type="Rhea" id="RHEA:14965"/>
        <dbReference type="ChEBI" id="CHEBI:15377"/>
        <dbReference type="ChEBI" id="CHEBI:15378"/>
        <dbReference type="ChEBI" id="CHEBI:29067"/>
        <dbReference type="ChEBI" id="CHEBI:43474"/>
        <dbReference type="ChEBI" id="CHEBI:59918"/>
        <dbReference type="EC" id="3.6.1.7"/>
    </reaction>
</comment>
<evidence type="ECO:0000313" key="8">
    <source>
        <dbReference type="EMBL" id="MBC5713356.1"/>
    </source>
</evidence>
<dbReference type="InterPro" id="IPR017968">
    <property type="entry name" value="Acylphosphatase_CS"/>
</dbReference>
<dbReference type="PROSITE" id="PS51160">
    <property type="entry name" value="ACYLPHOSPHATASE_3"/>
    <property type="match status" value="1"/>
</dbReference>
<evidence type="ECO:0000256" key="5">
    <source>
        <dbReference type="PROSITE-ProRule" id="PRU00520"/>
    </source>
</evidence>
<dbReference type="EC" id="3.6.1.7" evidence="2 5"/>
<dbReference type="Gene3D" id="3.30.70.100">
    <property type="match status" value="1"/>
</dbReference>
<dbReference type="InterPro" id="IPR001792">
    <property type="entry name" value="Acylphosphatase-like_dom"/>
</dbReference>
<evidence type="ECO:0000259" key="7">
    <source>
        <dbReference type="PROSITE" id="PS51160"/>
    </source>
</evidence>
<keyword evidence="5" id="KW-0378">Hydrolase</keyword>
<comment type="similarity">
    <text evidence="1 6">Belongs to the acylphosphatase family.</text>
</comment>
<feature type="active site" evidence="5">
    <location>
        <position position="39"/>
    </location>
</feature>
<dbReference type="InterPro" id="IPR020456">
    <property type="entry name" value="Acylphosphatase"/>
</dbReference>
<sequence length="92" mass="10854">MEEIVRKHIVFYGRVQGVGFRYRSHYAAEQFGLTGWVRNRYDGTVEMEIQGKRMCIDALLCALEQNDYVQIDDMDTRMLAVEAEERSFRILD</sequence>
<dbReference type="Pfam" id="PF00708">
    <property type="entry name" value="Acylphosphatase"/>
    <property type="match status" value="1"/>
</dbReference>